<keyword evidence="2" id="KW-1185">Reference proteome</keyword>
<feature type="non-terminal residue" evidence="1">
    <location>
        <position position="48"/>
    </location>
</feature>
<sequence>FGVLLLQPYSLNSCNKTSPFFCFSQRLRNSSGKGGNLFLPSSSFILSD</sequence>
<evidence type="ECO:0000313" key="2">
    <source>
        <dbReference type="Proteomes" id="UP000593579"/>
    </source>
</evidence>
<protein>
    <submittedName>
        <fullName evidence="1">Uncharacterized protein</fullName>
    </submittedName>
</protein>
<feature type="non-terminal residue" evidence="1">
    <location>
        <position position="1"/>
    </location>
</feature>
<dbReference type="Proteomes" id="UP000593579">
    <property type="component" value="Unassembled WGS sequence"/>
</dbReference>
<name>A0A7J9BQY1_GOSGO</name>
<dbReference type="AlphaFoldDB" id="A0A7J9BQY1"/>
<comment type="caution">
    <text evidence="1">The sequence shown here is derived from an EMBL/GenBank/DDBJ whole genome shotgun (WGS) entry which is preliminary data.</text>
</comment>
<dbReference type="EMBL" id="JABEZY010000005">
    <property type="protein sequence ID" value="MBA0738601.1"/>
    <property type="molecule type" value="Genomic_DNA"/>
</dbReference>
<dbReference type="OrthoDB" id="10322521at2759"/>
<gene>
    <name evidence="1" type="ORF">Gogos_011933</name>
</gene>
<evidence type="ECO:0000313" key="1">
    <source>
        <dbReference type="EMBL" id="MBA0738601.1"/>
    </source>
</evidence>
<reference evidence="1 2" key="1">
    <citation type="journal article" date="2019" name="Genome Biol. Evol.">
        <title>Insights into the evolution of the New World diploid cottons (Gossypium, subgenus Houzingenia) based on genome sequencing.</title>
        <authorList>
            <person name="Grover C.E."/>
            <person name="Arick M.A. 2nd"/>
            <person name="Thrash A."/>
            <person name="Conover J.L."/>
            <person name="Sanders W.S."/>
            <person name="Peterson D.G."/>
            <person name="Frelichowski J.E."/>
            <person name="Scheffler J.A."/>
            <person name="Scheffler B.E."/>
            <person name="Wendel J.F."/>
        </authorList>
    </citation>
    <scope>NUCLEOTIDE SEQUENCE [LARGE SCALE GENOMIC DNA]</scope>
    <source>
        <strain evidence="1">5</strain>
        <tissue evidence="1">Leaf</tissue>
    </source>
</reference>
<organism evidence="1 2">
    <name type="scientific">Gossypium gossypioides</name>
    <name type="common">Mexican cotton</name>
    <name type="synonym">Selera gossypioides</name>
    <dbReference type="NCBI Taxonomy" id="34282"/>
    <lineage>
        <taxon>Eukaryota</taxon>
        <taxon>Viridiplantae</taxon>
        <taxon>Streptophyta</taxon>
        <taxon>Embryophyta</taxon>
        <taxon>Tracheophyta</taxon>
        <taxon>Spermatophyta</taxon>
        <taxon>Magnoliopsida</taxon>
        <taxon>eudicotyledons</taxon>
        <taxon>Gunneridae</taxon>
        <taxon>Pentapetalae</taxon>
        <taxon>rosids</taxon>
        <taxon>malvids</taxon>
        <taxon>Malvales</taxon>
        <taxon>Malvaceae</taxon>
        <taxon>Malvoideae</taxon>
        <taxon>Gossypium</taxon>
    </lineage>
</organism>
<accession>A0A7J9BQY1</accession>
<proteinExistence type="predicted"/>